<feature type="signal peptide" evidence="1">
    <location>
        <begin position="1"/>
        <end position="29"/>
    </location>
</feature>
<dbReference type="EMBL" id="BONF01000022">
    <property type="protein sequence ID" value="GIF82640.1"/>
    <property type="molecule type" value="Genomic_DNA"/>
</dbReference>
<sequence length="180" mass="19359">MPKRVIVRALLVPLVAVAALLGPAAPAAAQWRGYHPEPWRPWVQEGWTAPAGRYCSFPLQVVVVSQDIRTRVTARYADGAVRLEEFAGPLTVDFVDAGSGRSVRRDAGGSGVLERRPDGSWLRYTIIGPAGFGFRPGDAYPLGYYILDGLHVISFDLDGVRSMAVAVGSQENVCHSLAAA</sequence>
<reference evidence="2 3" key="1">
    <citation type="submission" date="2021-01" db="EMBL/GenBank/DDBJ databases">
        <title>Whole genome shotgun sequence of Catellatospora bangladeshensis NBRC 107357.</title>
        <authorList>
            <person name="Komaki H."/>
            <person name="Tamura T."/>
        </authorList>
    </citation>
    <scope>NUCLEOTIDE SEQUENCE [LARGE SCALE GENOMIC DNA]</scope>
    <source>
        <strain evidence="2 3">NBRC 107357</strain>
    </source>
</reference>
<feature type="chain" id="PRO_5035172671" evidence="1">
    <location>
        <begin position="30"/>
        <end position="180"/>
    </location>
</feature>
<evidence type="ECO:0000313" key="3">
    <source>
        <dbReference type="Proteomes" id="UP000601223"/>
    </source>
</evidence>
<gene>
    <name evidence="2" type="ORF">Cba03nite_39890</name>
</gene>
<proteinExistence type="predicted"/>
<protein>
    <submittedName>
        <fullName evidence="2">Uncharacterized protein</fullName>
    </submittedName>
</protein>
<accession>A0A8J3NLL1</accession>
<evidence type="ECO:0000313" key="2">
    <source>
        <dbReference type="EMBL" id="GIF82640.1"/>
    </source>
</evidence>
<comment type="caution">
    <text evidence="2">The sequence shown here is derived from an EMBL/GenBank/DDBJ whole genome shotgun (WGS) entry which is preliminary data.</text>
</comment>
<keyword evidence="3" id="KW-1185">Reference proteome</keyword>
<keyword evidence="1" id="KW-0732">Signal</keyword>
<organism evidence="2 3">
    <name type="scientific">Catellatospora bangladeshensis</name>
    <dbReference type="NCBI Taxonomy" id="310355"/>
    <lineage>
        <taxon>Bacteria</taxon>
        <taxon>Bacillati</taxon>
        <taxon>Actinomycetota</taxon>
        <taxon>Actinomycetes</taxon>
        <taxon>Micromonosporales</taxon>
        <taxon>Micromonosporaceae</taxon>
        <taxon>Catellatospora</taxon>
    </lineage>
</organism>
<evidence type="ECO:0000256" key="1">
    <source>
        <dbReference type="SAM" id="SignalP"/>
    </source>
</evidence>
<name>A0A8J3NLL1_9ACTN</name>
<dbReference type="AlphaFoldDB" id="A0A8J3NLL1"/>
<dbReference type="RefSeq" id="WP_203748213.1">
    <property type="nucleotide sequence ID" value="NZ_BONF01000022.1"/>
</dbReference>
<dbReference type="Proteomes" id="UP000601223">
    <property type="component" value="Unassembled WGS sequence"/>
</dbReference>